<evidence type="ECO:0000256" key="1">
    <source>
        <dbReference type="SAM" id="SignalP"/>
    </source>
</evidence>
<gene>
    <name evidence="2" type="ORF">WAE96_11785</name>
</gene>
<reference evidence="2 3" key="1">
    <citation type="submission" date="2023-12" db="EMBL/GenBank/DDBJ databases">
        <title>Friends and Foes: Symbiotic and Algicidal bacterial influence on Karenia brevis blooms.</title>
        <authorList>
            <person name="Fei C."/>
            <person name="Mohamed A.R."/>
            <person name="Booker A."/>
            <person name="Arshad M."/>
            <person name="Klass S."/>
            <person name="Ahn S."/>
            <person name="Gilbert P.M."/>
            <person name="Heil C.A."/>
            <person name="Martinez J.M."/>
            <person name="Amin S.A."/>
        </authorList>
    </citation>
    <scope>NUCLEOTIDE SEQUENCE [LARGE SCALE GENOMIC DNA]</scope>
    <source>
        <strain evidence="2 3">CE15</strain>
    </source>
</reference>
<evidence type="ECO:0000313" key="2">
    <source>
        <dbReference type="EMBL" id="MEI4550346.1"/>
    </source>
</evidence>
<protein>
    <recommendedName>
        <fullName evidence="4">Porin</fullName>
    </recommendedName>
</protein>
<keyword evidence="3" id="KW-1185">Reference proteome</keyword>
<feature type="signal peptide" evidence="1">
    <location>
        <begin position="1"/>
        <end position="23"/>
    </location>
</feature>
<proteinExistence type="predicted"/>
<accession>A0ABU8EVW6</accession>
<dbReference type="EMBL" id="JBAWKS010000001">
    <property type="protein sequence ID" value="MEI4550346.1"/>
    <property type="molecule type" value="Genomic_DNA"/>
</dbReference>
<dbReference type="Gene3D" id="2.40.160.10">
    <property type="entry name" value="Porin"/>
    <property type="match status" value="1"/>
</dbReference>
<dbReference type="RefSeq" id="WP_336435570.1">
    <property type="nucleotide sequence ID" value="NZ_JBAWKS010000001.1"/>
</dbReference>
<organism evidence="2 3">
    <name type="scientific">Pseudoalteromonas spongiae</name>
    <dbReference type="NCBI Taxonomy" id="298657"/>
    <lineage>
        <taxon>Bacteria</taxon>
        <taxon>Pseudomonadati</taxon>
        <taxon>Pseudomonadota</taxon>
        <taxon>Gammaproteobacteria</taxon>
        <taxon>Alteromonadales</taxon>
        <taxon>Pseudoalteromonadaceae</taxon>
        <taxon>Pseudoalteromonas</taxon>
    </lineage>
</organism>
<keyword evidence="1" id="KW-0732">Signal</keyword>
<dbReference type="SUPFAM" id="SSF56935">
    <property type="entry name" value="Porins"/>
    <property type="match status" value="1"/>
</dbReference>
<feature type="chain" id="PRO_5046002184" description="Porin" evidence="1">
    <location>
        <begin position="24"/>
        <end position="417"/>
    </location>
</feature>
<comment type="caution">
    <text evidence="2">The sequence shown here is derived from an EMBL/GenBank/DDBJ whole genome shotgun (WGS) entry which is preliminary data.</text>
</comment>
<sequence length="417" mass="47626">MRKYLIKSLLLISLLCTSSQLLAVDANIKGLIDLRAYHVTSDDSNSYLTGDYGKFRFDDGSGIALGQLGAHLNLEFNSTWSATLVANAFANKGNSAIGITEGFVSYKSLPSSNGWRIKSKLGVFYPTLSFENVATAWSTPYTLTSSSLNNWVGEELRNTGINLSLEKLGKFSGSKHNFSGDISLFKNNDPAGAMLAWHGWTIGSRQTLLHEKLIVQDFPARQQKLAAQAAESDPFLELDDRFGLHVSANWKYANKLKFNLGYYDNFAKEGIVENGQYTWTTEFIHSALKYRFAKEWEVIAQYMKGNTYMTSPYQEKVVDNDFDNAFVMLRHFWSNHHIAARFEHFNVDDLDNIWGDNNNEQGNAFSLAYRYKLSKQSFILTEYNYIDSTRPSRWYVNQAVDKKESQYQIGYRYYFKH</sequence>
<dbReference type="InterPro" id="IPR023614">
    <property type="entry name" value="Porin_dom_sf"/>
</dbReference>
<name>A0ABU8EVW6_9GAMM</name>
<evidence type="ECO:0000313" key="3">
    <source>
        <dbReference type="Proteomes" id="UP001382455"/>
    </source>
</evidence>
<dbReference type="Proteomes" id="UP001382455">
    <property type="component" value="Unassembled WGS sequence"/>
</dbReference>
<evidence type="ECO:0008006" key="4">
    <source>
        <dbReference type="Google" id="ProtNLM"/>
    </source>
</evidence>